<feature type="signal peptide" evidence="2">
    <location>
        <begin position="1"/>
        <end position="20"/>
    </location>
</feature>
<feature type="coiled-coil region" evidence="1">
    <location>
        <begin position="51"/>
        <end position="102"/>
    </location>
</feature>
<proteinExistence type="predicted"/>
<evidence type="ECO:0000256" key="2">
    <source>
        <dbReference type="SAM" id="SignalP"/>
    </source>
</evidence>
<protein>
    <recommendedName>
        <fullName evidence="5">Trypanosomal VSG domain containing protein</fullName>
    </recommendedName>
</protein>
<dbReference type="EMBL" id="CAEX01002541">
    <property type="protein sequence ID" value="CCD19074.1"/>
    <property type="molecule type" value="Genomic_DNA"/>
</dbReference>
<evidence type="ECO:0008006" key="5">
    <source>
        <dbReference type="Google" id="ProtNLM"/>
    </source>
</evidence>
<accession>F9WNF6</accession>
<keyword evidence="1" id="KW-0175">Coiled coil</keyword>
<gene>
    <name evidence="3" type="ORF">TvY486_0017820</name>
</gene>
<dbReference type="VEuPathDB" id="TriTrypDB:TvY486_0017820"/>
<name>F9WNF6_TRYVY</name>
<evidence type="ECO:0000256" key="1">
    <source>
        <dbReference type="SAM" id="Coils"/>
    </source>
</evidence>
<keyword evidence="2" id="KW-0732">Signal</keyword>
<keyword evidence="4" id="KW-1185">Reference proteome</keyword>
<evidence type="ECO:0000313" key="3">
    <source>
        <dbReference type="EMBL" id="CCD19074.1"/>
    </source>
</evidence>
<dbReference type="Proteomes" id="UP000009027">
    <property type="component" value="Unassembled WGS sequence"/>
</dbReference>
<organism evidence="3 4">
    <name type="scientific">Trypanosoma vivax (strain Y486)</name>
    <dbReference type="NCBI Taxonomy" id="1055687"/>
    <lineage>
        <taxon>Eukaryota</taxon>
        <taxon>Discoba</taxon>
        <taxon>Euglenozoa</taxon>
        <taxon>Kinetoplastea</taxon>
        <taxon>Metakinetoplastina</taxon>
        <taxon>Trypanosomatida</taxon>
        <taxon>Trypanosomatidae</taxon>
        <taxon>Trypanosoma</taxon>
        <taxon>Duttonella</taxon>
    </lineage>
</organism>
<dbReference type="AlphaFoldDB" id="F9WNF6"/>
<feature type="chain" id="PRO_5003390615" description="Trypanosomal VSG domain containing protein" evidence="2">
    <location>
        <begin position="21"/>
        <end position="280"/>
    </location>
</feature>
<sequence length="280" mass="29095">MTLAALACLLSFLAATVAQAATATGGETREEFNALCEVMLSAAGAKATDLKARVTAEANKLRAKAEKMEAGGTDMSAFTSAAHAVENRTNAIEEDIRTMEAQLLFGKKDDATAEEIEELAAKMAPQGGSSGNRGFAMKPRAEIVALENDMMWLCSLVGSSGSTGCGVARTGVCACAYMGATATDKGGWHGMKAEGQGADPTQIATNNWPITAGICEARGKGETKQNAEDISTHMIAALATLRTRLKPDKEATDNPTNTYCLGQAGTQGCRATSNQQEACV</sequence>
<evidence type="ECO:0000313" key="4">
    <source>
        <dbReference type="Proteomes" id="UP000009027"/>
    </source>
</evidence>
<reference evidence="3 4" key="1">
    <citation type="journal article" date="2012" name="Proc. Natl. Acad. Sci. U.S.A.">
        <title>Antigenic diversity is generated by distinct evolutionary mechanisms in African trypanosome species.</title>
        <authorList>
            <person name="Jackson A.P."/>
            <person name="Berry A."/>
            <person name="Aslett M."/>
            <person name="Allison H.C."/>
            <person name="Burton P."/>
            <person name="Vavrova-Anderson J."/>
            <person name="Brown R."/>
            <person name="Browne H."/>
            <person name="Corton N."/>
            <person name="Hauser H."/>
            <person name="Gamble J."/>
            <person name="Gilderthorp R."/>
            <person name="Marcello L."/>
            <person name="McQuillan J."/>
            <person name="Otto T.D."/>
            <person name="Quail M.A."/>
            <person name="Sanders M.J."/>
            <person name="van Tonder A."/>
            <person name="Ginger M.L."/>
            <person name="Field M.C."/>
            <person name="Barry J.D."/>
            <person name="Hertz-Fowler C."/>
            <person name="Berriman M."/>
        </authorList>
    </citation>
    <scope>NUCLEOTIDE SEQUENCE</scope>
    <source>
        <strain evidence="3 4">Y486</strain>
    </source>
</reference>